<gene>
    <name evidence="2" type="ORF">FA10DRAFT_268640</name>
</gene>
<keyword evidence="3" id="KW-1185">Reference proteome</keyword>
<evidence type="ECO:0000256" key="1">
    <source>
        <dbReference type="SAM" id="MobiDB-lite"/>
    </source>
</evidence>
<name>A0A316YH93_9BASI</name>
<evidence type="ECO:0000313" key="2">
    <source>
        <dbReference type="EMBL" id="PWN88446.1"/>
    </source>
</evidence>
<dbReference type="AlphaFoldDB" id="A0A316YH93"/>
<feature type="region of interest" description="Disordered" evidence="1">
    <location>
        <begin position="1"/>
        <end position="47"/>
    </location>
</feature>
<protein>
    <submittedName>
        <fullName evidence="2">Uncharacterized protein</fullName>
    </submittedName>
</protein>
<organism evidence="2 3">
    <name type="scientific">Acaromyces ingoldii</name>
    <dbReference type="NCBI Taxonomy" id="215250"/>
    <lineage>
        <taxon>Eukaryota</taxon>
        <taxon>Fungi</taxon>
        <taxon>Dikarya</taxon>
        <taxon>Basidiomycota</taxon>
        <taxon>Ustilaginomycotina</taxon>
        <taxon>Exobasidiomycetes</taxon>
        <taxon>Exobasidiales</taxon>
        <taxon>Cryptobasidiaceae</taxon>
        <taxon>Acaromyces</taxon>
    </lineage>
</organism>
<proteinExistence type="predicted"/>
<dbReference type="Proteomes" id="UP000245768">
    <property type="component" value="Unassembled WGS sequence"/>
</dbReference>
<evidence type="ECO:0000313" key="3">
    <source>
        <dbReference type="Proteomes" id="UP000245768"/>
    </source>
</evidence>
<reference evidence="2 3" key="1">
    <citation type="journal article" date="2018" name="Mol. Biol. Evol.">
        <title>Broad Genomic Sampling Reveals a Smut Pathogenic Ancestry of the Fungal Clade Ustilaginomycotina.</title>
        <authorList>
            <person name="Kijpornyongpan T."/>
            <person name="Mondo S.J."/>
            <person name="Barry K."/>
            <person name="Sandor L."/>
            <person name="Lee J."/>
            <person name="Lipzen A."/>
            <person name="Pangilinan J."/>
            <person name="LaButti K."/>
            <person name="Hainaut M."/>
            <person name="Henrissat B."/>
            <person name="Grigoriev I.V."/>
            <person name="Spatafora J.W."/>
            <person name="Aime M.C."/>
        </authorList>
    </citation>
    <scope>NUCLEOTIDE SEQUENCE [LARGE SCALE GENOMIC DNA]</scope>
    <source>
        <strain evidence="2 3">MCA 4198</strain>
    </source>
</reference>
<dbReference type="InParanoid" id="A0A316YH93"/>
<dbReference type="RefSeq" id="XP_025375644.1">
    <property type="nucleotide sequence ID" value="XM_025522410.1"/>
</dbReference>
<accession>A0A316YH93</accession>
<dbReference type="EMBL" id="KZ819638">
    <property type="protein sequence ID" value="PWN88446.1"/>
    <property type="molecule type" value="Genomic_DNA"/>
</dbReference>
<sequence length="63" mass="6847">MKGEDKTDHGDGKIDNGDAKTDPGDDENEDGEACTFGDLIDGGGEHGNVKISVYYYLQRRNRG</sequence>
<dbReference type="GeneID" id="37044326"/>
<feature type="compositionally biased region" description="Basic and acidic residues" evidence="1">
    <location>
        <begin position="1"/>
        <end position="23"/>
    </location>
</feature>